<reference evidence="1 2" key="2">
    <citation type="journal article" date="2022" name="Mol. Ecol. Resour.">
        <title>The genomes of chicory, endive, great burdock and yacon provide insights into Asteraceae paleo-polyploidization history and plant inulin production.</title>
        <authorList>
            <person name="Fan W."/>
            <person name="Wang S."/>
            <person name="Wang H."/>
            <person name="Wang A."/>
            <person name="Jiang F."/>
            <person name="Liu H."/>
            <person name="Zhao H."/>
            <person name="Xu D."/>
            <person name="Zhang Y."/>
        </authorList>
    </citation>
    <scope>NUCLEOTIDE SEQUENCE [LARGE SCALE GENOMIC DNA]</scope>
    <source>
        <strain evidence="2">cv. Yunnan</strain>
        <tissue evidence="1">Leaves</tissue>
    </source>
</reference>
<name>A0ACB9J4L7_9ASTR</name>
<dbReference type="EMBL" id="CM042022">
    <property type="protein sequence ID" value="KAI3814676.1"/>
    <property type="molecule type" value="Genomic_DNA"/>
</dbReference>
<evidence type="ECO:0000313" key="1">
    <source>
        <dbReference type="EMBL" id="KAI3814676.1"/>
    </source>
</evidence>
<comment type="caution">
    <text evidence="1">The sequence shown here is derived from an EMBL/GenBank/DDBJ whole genome shotgun (WGS) entry which is preliminary data.</text>
</comment>
<organism evidence="1 2">
    <name type="scientific">Smallanthus sonchifolius</name>
    <dbReference type="NCBI Taxonomy" id="185202"/>
    <lineage>
        <taxon>Eukaryota</taxon>
        <taxon>Viridiplantae</taxon>
        <taxon>Streptophyta</taxon>
        <taxon>Embryophyta</taxon>
        <taxon>Tracheophyta</taxon>
        <taxon>Spermatophyta</taxon>
        <taxon>Magnoliopsida</taxon>
        <taxon>eudicotyledons</taxon>
        <taxon>Gunneridae</taxon>
        <taxon>Pentapetalae</taxon>
        <taxon>asterids</taxon>
        <taxon>campanulids</taxon>
        <taxon>Asterales</taxon>
        <taxon>Asteraceae</taxon>
        <taxon>Asteroideae</taxon>
        <taxon>Heliantheae alliance</taxon>
        <taxon>Millerieae</taxon>
        <taxon>Smallanthus</taxon>
    </lineage>
</organism>
<reference evidence="2" key="1">
    <citation type="journal article" date="2022" name="Mol. Ecol. Resour.">
        <title>The genomes of chicory, endive, great burdock and yacon provide insights into Asteraceae palaeo-polyploidization history and plant inulin production.</title>
        <authorList>
            <person name="Fan W."/>
            <person name="Wang S."/>
            <person name="Wang H."/>
            <person name="Wang A."/>
            <person name="Jiang F."/>
            <person name="Liu H."/>
            <person name="Zhao H."/>
            <person name="Xu D."/>
            <person name="Zhang Y."/>
        </authorList>
    </citation>
    <scope>NUCLEOTIDE SEQUENCE [LARGE SCALE GENOMIC DNA]</scope>
    <source>
        <strain evidence="2">cv. Yunnan</strain>
    </source>
</reference>
<dbReference type="Proteomes" id="UP001056120">
    <property type="component" value="Linkage Group LG05"/>
</dbReference>
<accession>A0ACB9J4L7</accession>
<evidence type="ECO:0000313" key="2">
    <source>
        <dbReference type="Proteomes" id="UP001056120"/>
    </source>
</evidence>
<gene>
    <name evidence="1" type="ORF">L1987_14320</name>
</gene>
<proteinExistence type="predicted"/>
<keyword evidence="2" id="KW-1185">Reference proteome</keyword>
<protein>
    <submittedName>
        <fullName evidence="1">Uncharacterized protein</fullName>
    </submittedName>
</protein>
<sequence length="186" mass="19869">MFVLILQDFLVLCFKLIVFVGHHKLLIVLFSKKQRMDHIVVKATLGLTHPAQIDHPKPKRVSLIGPKRVSLIGLGKGPTGPLSASDYRVFGESVASAAKASQANNVAVTLASSEGLTPESKLAAASAIAKGTLLGTYEDNRFKSESKKPSLKSVDFFGLGGGPELEKKLKYTEDVCSGVILAKVLV</sequence>